<protein>
    <recommendedName>
        <fullName evidence="3">HMA domain-containing protein</fullName>
    </recommendedName>
</protein>
<dbReference type="PROSITE" id="PS50846">
    <property type="entry name" value="HMA_2"/>
    <property type="match status" value="1"/>
</dbReference>
<feature type="region of interest" description="Disordered" evidence="2">
    <location>
        <begin position="84"/>
        <end position="109"/>
    </location>
</feature>
<dbReference type="GO" id="GO:0046872">
    <property type="term" value="F:metal ion binding"/>
    <property type="evidence" value="ECO:0007669"/>
    <property type="project" value="UniProtKB-KW"/>
</dbReference>
<accession>A0A8T2X521</accession>
<evidence type="ECO:0000256" key="2">
    <source>
        <dbReference type="SAM" id="MobiDB-lite"/>
    </source>
</evidence>
<comment type="caution">
    <text evidence="4">The sequence shown here is derived from an EMBL/GenBank/DDBJ whole genome shotgun (WGS) entry which is preliminary data.</text>
</comment>
<dbReference type="SUPFAM" id="SSF101447">
    <property type="entry name" value="Formin homology 2 domain (FH2 domain)"/>
    <property type="match status" value="1"/>
</dbReference>
<gene>
    <name evidence="4" type="ORF">H0E87_026354</name>
</gene>
<dbReference type="SUPFAM" id="SSF55008">
    <property type="entry name" value="HMA, heavy metal-associated domain"/>
    <property type="match status" value="1"/>
</dbReference>
<dbReference type="CDD" id="cd00371">
    <property type="entry name" value="HMA"/>
    <property type="match status" value="1"/>
</dbReference>
<evidence type="ECO:0000256" key="1">
    <source>
        <dbReference type="ARBA" id="ARBA00022723"/>
    </source>
</evidence>
<feature type="domain" description="HMA" evidence="3">
    <location>
        <begin position="17"/>
        <end position="80"/>
    </location>
</feature>
<dbReference type="PANTHER" id="PTHR22814">
    <property type="entry name" value="COPPER TRANSPORT PROTEIN ATOX1-RELATED"/>
    <property type="match status" value="1"/>
</dbReference>
<proteinExistence type="predicted"/>
<dbReference type="EMBL" id="JACEGQ020000015">
    <property type="protein sequence ID" value="KAH8487744.1"/>
    <property type="molecule type" value="Genomic_DNA"/>
</dbReference>
<organism evidence="4 5">
    <name type="scientific">Populus deltoides</name>
    <name type="common">Eastern poplar</name>
    <name type="synonym">Eastern cottonwood</name>
    <dbReference type="NCBI Taxonomy" id="3696"/>
    <lineage>
        <taxon>Eukaryota</taxon>
        <taxon>Viridiplantae</taxon>
        <taxon>Streptophyta</taxon>
        <taxon>Embryophyta</taxon>
        <taxon>Tracheophyta</taxon>
        <taxon>Spermatophyta</taxon>
        <taxon>Magnoliopsida</taxon>
        <taxon>eudicotyledons</taxon>
        <taxon>Gunneridae</taxon>
        <taxon>Pentapetalae</taxon>
        <taxon>rosids</taxon>
        <taxon>fabids</taxon>
        <taxon>Malpighiales</taxon>
        <taxon>Salicaceae</taxon>
        <taxon>Saliceae</taxon>
        <taxon>Populus</taxon>
    </lineage>
</organism>
<keyword evidence="1" id="KW-0479">Metal-binding</keyword>
<name>A0A8T2X521_POPDE</name>
<dbReference type="AlphaFoldDB" id="A0A8T2X521"/>
<evidence type="ECO:0000313" key="4">
    <source>
        <dbReference type="EMBL" id="KAH8487744.1"/>
    </source>
</evidence>
<feature type="compositionally biased region" description="Pro residues" evidence="2">
    <location>
        <begin position="94"/>
        <end position="103"/>
    </location>
</feature>
<reference evidence="4" key="1">
    <citation type="journal article" date="2021" name="J. Hered.">
        <title>Genome Assembly of Salicaceae Populus deltoides (Eastern Cottonwood) I-69 Based on Nanopore Sequencing and Hi-C Technologies.</title>
        <authorList>
            <person name="Bai S."/>
            <person name="Wu H."/>
            <person name="Zhang J."/>
            <person name="Pan Z."/>
            <person name="Zhao W."/>
            <person name="Li Z."/>
            <person name="Tong C."/>
        </authorList>
    </citation>
    <scope>NUCLEOTIDE SEQUENCE</scope>
    <source>
        <tissue evidence="4">Leaf</tissue>
    </source>
</reference>
<sequence>MASMQIVLASSCKNVEAQHVEMMVPLYSHGCEKKVKRTLSHLKGIYSVNVDYYQQKVTVWGICNKHDVLATIKSKRKEARFWNPQEMEEEESQPPSPPPPPPPKDSRTIPSLTLMKARSLTRSLSWKSSPSYLDSTPVAFRYWSQIQERDTDRQELKMITVAIMAELLEVYAVALARITERLMPPRRSINGFRGLRNSRLPSSSSAATHDQDPCSFIVYF</sequence>
<dbReference type="Proteomes" id="UP000807159">
    <property type="component" value="Chromosome 15"/>
</dbReference>
<dbReference type="InterPro" id="IPR006121">
    <property type="entry name" value="HMA_dom"/>
</dbReference>
<dbReference type="PANTHER" id="PTHR22814:SF305">
    <property type="entry name" value="HEAVY METAL TRANSPORT_DETOXIFICATION SUPERFAMILY PROTEIN"/>
    <property type="match status" value="1"/>
</dbReference>
<dbReference type="Gene3D" id="3.30.70.100">
    <property type="match status" value="1"/>
</dbReference>
<dbReference type="Pfam" id="PF00403">
    <property type="entry name" value="HMA"/>
    <property type="match status" value="1"/>
</dbReference>
<evidence type="ECO:0000313" key="5">
    <source>
        <dbReference type="Proteomes" id="UP000807159"/>
    </source>
</evidence>
<dbReference type="InterPro" id="IPR036163">
    <property type="entry name" value="HMA_dom_sf"/>
</dbReference>
<evidence type="ECO:0000259" key="3">
    <source>
        <dbReference type="PROSITE" id="PS50846"/>
    </source>
</evidence>
<keyword evidence="5" id="KW-1185">Reference proteome</keyword>